<dbReference type="PROSITE" id="PS00587">
    <property type="entry name" value="GLYCOSYL_HYDROL_F17"/>
    <property type="match status" value="1"/>
</dbReference>
<dbReference type="GO" id="GO:0042973">
    <property type="term" value="F:glucan endo-1,3-beta-D-glucosidase activity"/>
    <property type="evidence" value="ECO:0007669"/>
    <property type="project" value="UniProtKB-EC"/>
</dbReference>
<evidence type="ECO:0000256" key="7">
    <source>
        <dbReference type="ARBA" id="ARBA00033417"/>
    </source>
</evidence>
<evidence type="ECO:0000256" key="5">
    <source>
        <dbReference type="ARBA" id="ARBA00023295"/>
    </source>
</evidence>
<keyword evidence="5 9" id="KW-0326">Glycosidase</keyword>
<comment type="caution">
    <text evidence="10">The sequence shown here is derived from an EMBL/GenBank/DDBJ whole genome shotgun (WGS) entry which is preliminary data.</text>
</comment>
<accession>A0A8J4QIG5</accession>
<reference evidence="10" key="1">
    <citation type="submission" date="2020-03" db="EMBL/GenBank/DDBJ databases">
        <title>Castanea mollissima Vanexum genome sequencing.</title>
        <authorList>
            <person name="Staton M."/>
        </authorList>
    </citation>
    <scope>NUCLEOTIDE SEQUENCE</scope>
    <source>
        <tissue evidence="10">Leaf</tissue>
    </source>
</reference>
<evidence type="ECO:0000256" key="1">
    <source>
        <dbReference type="ARBA" id="ARBA00000382"/>
    </source>
</evidence>
<evidence type="ECO:0000256" key="3">
    <source>
        <dbReference type="ARBA" id="ARBA00012780"/>
    </source>
</evidence>
<dbReference type="Gene3D" id="3.20.20.80">
    <property type="entry name" value="Glycosidases"/>
    <property type="match status" value="1"/>
</dbReference>
<dbReference type="GO" id="GO:0005975">
    <property type="term" value="P:carbohydrate metabolic process"/>
    <property type="evidence" value="ECO:0007669"/>
    <property type="project" value="InterPro"/>
</dbReference>
<evidence type="ECO:0000256" key="9">
    <source>
        <dbReference type="RuleBase" id="RU004336"/>
    </source>
</evidence>
<comment type="similarity">
    <text evidence="2 8">Belongs to the glycosyl hydrolase 17 family.</text>
</comment>
<dbReference type="EC" id="3.2.1.39" evidence="3"/>
<dbReference type="InterPro" id="IPR000490">
    <property type="entry name" value="Glyco_hydro_17"/>
</dbReference>
<dbReference type="OrthoDB" id="941679at2759"/>
<dbReference type="InterPro" id="IPR017853">
    <property type="entry name" value="GH"/>
</dbReference>
<evidence type="ECO:0000256" key="8">
    <source>
        <dbReference type="RuleBase" id="RU004335"/>
    </source>
</evidence>
<feature type="non-terminal residue" evidence="10">
    <location>
        <position position="1"/>
    </location>
</feature>
<keyword evidence="4 9" id="KW-0378">Hydrolase</keyword>
<dbReference type="EMBL" id="JRKL02011641">
    <property type="protein sequence ID" value="KAF3945668.1"/>
    <property type="molecule type" value="Genomic_DNA"/>
</dbReference>
<evidence type="ECO:0000256" key="2">
    <source>
        <dbReference type="ARBA" id="ARBA00008773"/>
    </source>
</evidence>
<proteinExistence type="inferred from homology"/>
<name>A0A8J4QIG5_9ROSI</name>
<protein>
    <recommendedName>
        <fullName evidence="3">glucan endo-1,3-beta-D-glucosidase</fullName>
        <ecNumber evidence="3">3.2.1.39</ecNumber>
    </recommendedName>
    <alternativeName>
        <fullName evidence="6">(1-&gt;3)-beta-glucan endohydrolase</fullName>
    </alternativeName>
    <alternativeName>
        <fullName evidence="7">Beta-1,3-endoglucanase</fullName>
    </alternativeName>
</protein>
<organism evidence="10 11">
    <name type="scientific">Castanea mollissima</name>
    <name type="common">Chinese chestnut</name>
    <dbReference type="NCBI Taxonomy" id="60419"/>
    <lineage>
        <taxon>Eukaryota</taxon>
        <taxon>Viridiplantae</taxon>
        <taxon>Streptophyta</taxon>
        <taxon>Embryophyta</taxon>
        <taxon>Tracheophyta</taxon>
        <taxon>Spermatophyta</taxon>
        <taxon>Magnoliopsida</taxon>
        <taxon>eudicotyledons</taxon>
        <taxon>Gunneridae</taxon>
        <taxon>Pentapetalae</taxon>
        <taxon>rosids</taxon>
        <taxon>fabids</taxon>
        <taxon>Fagales</taxon>
        <taxon>Fagaceae</taxon>
        <taxon>Castanea</taxon>
    </lineage>
</organism>
<dbReference type="Pfam" id="PF00332">
    <property type="entry name" value="Glyco_hydro_17"/>
    <property type="match status" value="1"/>
</dbReference>
<dbReference type="Proteomes" id="UP000737018">
    <property type="component" value="Unassembled WGS sequence"/>
</dbReference>
<dbReference type="SUPFAM" id="SSF51445">
    <property type="entry name" value="(Trans)glycosidases"/>
    <property type="match status" value="1"/>
</dbReference>
<sequence length="314" mass="35740">ATIGVCYGMLGDNLPSPGEVINMYKQNNIGRMRLYGQNYDAFQALRGTNIELMLGVPNEELQSIASSQDYANKWIRNNVQNYGDVKFRYIAVGNEIEPNGPYAQFLYPAMEHIQTAIYNADLGYKNIKVSTPIYQAALAESYPPSKGSFTSEYRSFLDPIIGFLVNHKYPLLVNMYPYYSYIENTKDIRLEYALFTSPSVVVQDGEHGYQNIFYAILDAFYSALEKANGGSLDIVVSETGWPSDGGQATYFEYASLYNKNLIKHVQGGTPKRPIGPIETYMFAMFNENKKTPDYEKYWGLFYPIKQPKYQIKFS</sequence>
<gene>
    <name evidence="10" type="ORF">CMV_027977</name>
</gene>
<keyword evidence="11" id="KW-1185">Reference proteome</keyword>
<evidence type="ECO:0000256" key="4">
    <source>
        <dbReference type="ARBA" id="ARBA00022801"/>
    </source>
</evidence>
<dbReference type="PANTHER" id="PTHR32227">
    <property type="entry name" value="GLUCAN ENDO-1,3-BETA-GLUCOSIDASE BG1-RELATED-RELATED"/>
    <property type="match status" value="1"/>
</dbReference>
<dbReference type="FunFam" id="3.20.20.80:FF:000010">
    <property type="entry name" value="glucan endo-1,3-beta-glucosidase, basic"/>
    <property type="match status" value="1"/>
</dbReference>
<evidence type="ECO:0000256" key="6">
    <source>
        <dbReference type="ARBA" id="ARBA00033335"/>
    </source>
</evidence>
<evidence type="ECO:0000313" key="11">
    <source>
        <dbReference type="Proteomes" id="UP000737018"/>
    </source>
</evidence>
<dbReference type="InterPro" id="IPR044965">
    <property type="entry name" value="Glyco_hydro_17_plant"/>
</dbReference>
<comment type="catalytic activity">
    <reaction evidence="1">
        <text>Hydrolysis of (1-&gt;3)-beta-D-glucosidic linkages in (1-&gt;3)-beta-D-glucans.</text>
        <dbReference type="EC" id="3.2.1.39"/>
    </reaction>
</comment>
<evidence type="ECO:0000313" key="10">
    <source>
        <dbReference type="EMBL" id="KAF3945668.1"/>
    </source>
</evidence>
<dbReference type="AlphaFoldDB" id="A0A8J4QIG5"/>